<dbReference type="EMBL" id="CASHTH010002841">
    <property type="protein sequence ID" value="CAI8036037.1"/>
    <property type="molecule type" value="Genomic_DNA"/>
</dbReference>
<dbReference type="Gene3D" id="3.30.10.20">
    <property type="match status" value="3"/>
</dbReference>
<dbReference type="GO" id="GO:0016301">
    <property type="term" value="F:kinase activity"/>
    <property type="evidence" value="ECO:0007669"/>
    <property type="project" value="UniProtKB-KW"/>
</dbReference>
<dbReference type="SMART" id="SM00740">
    <property type="entry name" value="PASTA"/>
    <property type="match status" value="3"/>
</dbReference>
<evidence type="ECO:0000256" key="1">
    <source>
        <dbReference type="SAM" id="Phobius"/>
    </source>
</evidence>
<evidence type="ECO:0000313" key="4">
    <source>
        <dbReference type="Proteomes" id="UP001174909"/>
    </source>
</evidence>
<feature type="domain" description="PASTA" evidence="2">
    <location>
        <begin position="39"/>
        <end position="106"/>
    </location>
</feature>
<keyword evidence="3" id="KW-0808">Transferase</keyword>
<name>A0AA35SVA6_GEOBA</name>
<comment type="caution">
    <text evidence="3">The sequence shown here is derived from an EMBL/GenBank/DDBJ whole genome shotgun (WGS) entry which is preliminary data.</text>
</comment>
<keyword evidence="3" id="KW-0418">Kinase</keyword>
<reference evidence="3" key="1">
    <citation type="submission" date="2023-03" db="EMBL/GenBank/DDBJ databases">
        <authorList>
            <person name="Steffen K."/>
            <person name="Cardenas P."/>
        </authorList>
    </citation>
    <scope>NUCLEOTIDE SEQUENCE</scope>
</reference>
<keyword evidence="4" id="KW-1185">Reference proteome</keyword>
<keyword evidence="1" id="KW-0812">Transmembrane</keyword>
<evidence type="ECO:0000313" key="3">
    <source>
        <dbReference type="EMBL" id="CAI8036037.1"/>
    </source>
</evidence>
<proteinExistence type="predicted"/>
<feature type="domain" description="PASTA" evidence="2">
    <location>
        <begin position="177"/>
        <end position="243"/>
    </location>
</feature>
<dbReference type="AlphaFoldDB" id="A0AA35SVA6"/>
<keyword evidence="1" id="KW-0472">Membrane</keyword>
<keyword evidence="1" id="KW-1133">Transmembrane helix</keyword>
<evidence type="ECO:0000259" key="2">
    <source>
        <dbReference type="PROSITE" id="PS51178"/>
    </source>
</evidence>
<dbReference type="InterPro" id="IPR005543">
    <property type="entry name" value="PASTA_dom"/>
</dbReference>
<dbReference type="Pfam" id="PF03793">
    <property type="entry name" value="PASTA"/>
    <property type="match status" value="3"/>
</dbReference>
<protein>
    <submittedName>
        <fullName evidence="3">Serine/threonine-protein kinase PrkC</fullName>
    </submittedName>
</protein>
<organism evidence="3 4">
    <name type="scientific">Geodia barretti</name>
    <name type="common">Barrett's horny sponge</name>
    <dbReference type="NCBI Taxonomy" id="519541"/>
    <lineage>
        <taxon>Eukaryota</taxon>
        <taxon>Metazoa</taxon>
        <taxon>Porifera</taxon>
        <taxon>Demospongiae</taxon>
        <taxon>Heteroscleromorpha</taxon>
        <taxon>Tetractinellida</taxon>
        <taxon>Astrophorina</taxon>
        <taxon>Geodiidae</taxon>
        <taxon>Geodia</taxon>
    </lineage>
</organism>
<accession>A0AA35SVA6</accession>
<dbReference type="PROSITE" id="PS51178">
    <property type="entry name" value="PASTA"/>
    <property type="match status" value="3"/>
</dbReference>
<feature type="transmembrane region" description="Helical" evidence="1">
    <location>
        <begin position="14"/>
        <end position="34"/>
    </location>
</feature>
<gene>
    <name evidence="3" type="ORF">GBAR_LOCUS20220</name>
</gene>
<dbReference type="CDD" id="cd06577">
    <property type="entry name" value="PASTA_pknB"/>
    <property type="match status" value="3"/>
</dbReference>
<sequence length="324" mass="35268">MNSLINTLFAVVKFSLYLLILFGIIGVLIIFVVIPKWVRTEEVLVPNITGKTYYEAVRILDNEGLRPAKEIREASSDAPKGEIVAQDPVANFRIKSYQPVTITVSIGAELAPVPSVIGKSKDAAFETLTTAGFRRNRVAEVHSEAYLQDTVIAQTPPEGGGQRRGSSINLLVSLGPTPQSMQLPNFQGQTATDALVALEAAGLNVETEYSSHPKIPEGAIIAHKPADGVIVKTGDLILLEISGQESPENIGRLLPFEHSVSEEGTLSHHVKIVIIDDSGQRVVIDQRYAPGELIDLERKGVRVFGKTRVIVYENGEKLPETVYK</sequence>
<dbReference type="Proteomes" id="UP001174909">
    <property type="component" value="Unassembled WGS sequence"/>
</dbReference>
<feature type="domain" description="PASTA" evidence="2">
    <location>
        <begin position="107"/>
        <end position="174"/>
    </location>
</feature>